<evidence type="ECO:0000256" key="4">
    <source>
        <dbReference type="ARBA" id="ARBA00022989"/>
    </source>
</evidence>
<evidence type="ECO:0000256" key="6">
    <source>
        <dbReference type="SAM" id="Phobius"/>
    </source>
</evidence>
<feature type="transmembrane region" description="Helical" evidence="6">
    <location>
        <begin position="198"/>
        <end position="217"/>
    </location>
</feature>
<evidence type="ECO:0000256" key="1">
    <source>
        <dbReference type="ARBA" id="ARBA00004651"/>
    </source>
</evidence>
<gene>
    <name evidence="8" type="ORF">AWB85_12135</name>
</gene>
<dbReference type="Proteomes" id="UP000186919">
    <property type="component" value="Unassembled WGS sequence"/>
</dbReference>
<dbReference type="PANTHER" id="PTHR35007">
    <property type="entry name" value="INTEGRAL MEMBRANE PROTEIN-RELATED"/>
    <property type="match status" value="1"/>
</dbReference>
<keyword evidence="4 6" id="KW-1133">Transmembrane helix</keyword>
<organism evidence="8 9">
    <name type="scientific">Mycobacteroides immunogenum</name>
    <dbReference type="NCBI Taxonomy" id="83262"/>
    <lineage>
        <taxon>Bacteria</taxon>
        <taxon>Bacillati</taxon>
        <taxon>Actinomycetota</taxon>
        <taxon>Actinomycetes</taxon>
        <taxon>Mycobacteriales</taxon>
        <taxon>Mycobacteriaceae</taxon>
        <taxon>Mycobacteroides</taxon>
    </lineage>
</organism>
<dbReference type="Pfam" id="PF00482">
    <property type="entry name" value="T2SSF"/>
    <property type="match status" value="1"/>
</dbReference>
<reference evidence="8 9" key="1">
    <citation type="submission" date="2016-01" db="EMBL/GenBank/DDBJ databases">
        <title>Mycobacterium immunogenum strain CD11_6 genome sequencing and assembly.</title>
        <authorList>
            <person name="Kaur G."/>
            <person name="Nair G.R."/>
            <person name="Mayilraj S."/>
        </authorList>
    </citation>
    <scope>NUCLEOTIDE SEQUENCE [LARGE SCALE GENOMIC DNA]</scope>
    <source>
        <strain evidence="8 9">CD11-6</strain>
    </source>
</reference>
<keyword evidence="5 6" id="KW-0472">Membrane</keyword>
<proteinExistence type="predicted"/>
<evidence type="ECO:0000313" key="8">
    <source>
        <dbReference type="EMBL" id="OAT67863.1"/>
    </source>
</evidence>
<comment type="subcellular location">
    <subcellularLocation>
        <location evidence="1">Cell membrane</location>
        <topology evidence="1">Multi-pass membrane protein</topology>
    </subcellularLocation>
</comment>
<feature type="domain" description="Type II secretion system protein GspF" evidence="7">
    <location>
        <begin position="93"/>
        <end position="211"/>
    </location>
</feature>
<comment type="caution">
    <text evidence="8">The sequence shown here is derived from an EMBL/GenBank/DDBJ whole genome shotgun (WGS) entry which is preliminary data.</text>
</comment>
<keyword evidence="2" id="KW-1003">Cell membrane</keyword>
<name>A0A179VA21_9MYCO</name>
<evidence type="ECO:0000259" key="7">
    <source>
        <dbReference type="Pfam" id="PF00482"/>
    </source>
</evidence>
<evidence type="ECO:0000256" key="2">
    <source>
        <dbReference type="ARBA" id="ARBA00022475"/>
    </source>
</evidence>
<dbReference type="AlphaFoldDB" id="A0A179VA21"/>
<sequence>MTSPALLLLAVALLIAPQGHRRLRRPGNRPGQRNRKLVVALLGALGLAALCLLPLSVVMAIAVLGGTFGIRWRRRRRYRADSEELSGMESGLDVVVGELRVGAHPVRAFEVAAAELSGKVGEAFAGTAARARVGVNLDPAVPTAGSVSPQWDRIARSWSLAQRHGLAVADLLDACRADLQERQRFTARVNAGLAGPRATAAVLTGLPVVGIGLGQMIGARPLTVLCSGGVGGALLVVGVLLACIGLLWSDAITGKALR</sequence>
<dbReference type="EMBL" id="LQYE01000028">
    <property type="protein sequence ID" value="OAT67863.1"/>
    <property type="molecule type" value="Genomic_DNA"/>
</dbReference>
<evidence type="ECO:0000313" key="9">
    <source>
        <dbReference type="Proteomes" id="UP000186919"/>
    </source>
</evidence>
<keyword evidence="3 6" id="KW-0812">Transmembrane</keyword>
<evidence type="ECO:0000256" key="3">
    <source>
        <dbReference type="ARBA" id="ARBA00022692"/>
    </source>
</evidence>
<accession>A0A179VA21</accession>
<dbReference type="InterPro" id="IPR018076">
    <property type="entry name" value="T2SS_GspF_dom"/>
</dbReference>
<feature type="transmembrane region" description="Helical" evidence="6">
    <location>
        <begin position="229"/>
        <end position="248"/>
    </location>
</feature>
<dbReference type="GO" id="GO:0005886">
    <property type="term" value="C:plasma membrane"/>
    <property type="evidence" value="ECO:0007669"/>
    <property type="project" value="UniProtKB-SubCell"/>
</dbReference>
<dbReference type="PANTHER" id="PTHR35007:SF4">
    <property type="entry name" value="CONSERVED TRANSMEMBRANE PROTEIN-RELATED"/>
    <property type="match status" value="1"/>
</dbReference>
<evidence type="ECO:0000256" key="5">
    <source>
        <dbReference type="ARBA" id="ARBA00023136"/>
    </source>
</evidence>
<protein>
    <recommendedName>
        <fullName evidence="7">Type II secretion system protein GspF domain-containing protein</fullName>
    </recommendedName>
</protein>
<feature type="transmembrane region" description="Helical" evidence="6">
    <location>
        <begin position="37"/>
        <end position="70"/>
    </location>
</feature>